<feature type="transmembrane region" description="Helical" evidence="1">
    <location>
        <begin position="189"/>
        <end position="210"/>
    </location>
</feature>
<feature type="transmembrane region" description="Helical" evidence="1">
    <location>
        <begin position="404"/>
        <end position="424"/>
    </location>
</feature>
<feature type="transmembrane region" description="Helical" evidence="1">
    <location>
        <begin position="309"/>
        <end position="326"/>
    </location>
</feature>
<feature type="transmembrane region" description="Helical" evidence="1">
    <location>
        <begin position="166"/>
        <end position="183"/>
    </location>
</feature>
<dbReference type="Proteomes" id="UP000176253">
    <property type="component" value="Unassembled WGS sequence"/>
</dbReference>
<feature type="transmembrane region" description="Helical" evidence="1">
    <location>
        <begin position="98"/>
        <end position="119"/>
    </location>
</feature>
<feature type="transmembrane region" description="Helical" evidence="1">
    <location>
        <begin position="287"/>
        <end position="303"/>
    </location>
</feature>
<feature type="transmembrane region" description="Helical" evidence="1">
    <location>
        <begin position="331"/>
        <end position="349"/>
    </location>
</feature>
<evidence type="ECO:0000313" key="3">
    <source>
        <dbReference type="Proteomes" id="UP000176253"/>
    </source>
</evidence>
<evidence type="ECO:0000313" key="2">
    <source>
        <dbReference type="EMBL" id="OGG16329.1"/>
    </source>
</evidence>
<feature type="transmembrane region" description="Helical" evidence="1">
    <location>
        <begin position="60"/>
        <end position="78"/>
    </location>
</feature>
<feature type="transmembrane region" description="Helical" evidence="1">
    <location>
        <begin position="436"/>
        <end position="458"/>
    </location>
</feature>
<comment type="caution">
    <text evidence="2">The sequence shown here is derived from an EMBL/GenBank/DDBJ whole genome shotgun (WGS) entry which is preliminary data.</text>
</comment>
<dbReference type="EMBL" id="MFJM01000059">
    <property type="protein sequence ID" value="OGG16329.1"/>
    <property type="molecule type" value="Genomic_DNA"/>
</dbReference>
<accession>A0A1F5ZV31</accession>
<evidence type="ECO:0000256" key="1">
    <source>
        <dbReference type="SAM" id="Phobius"/>
    </source>
</evidence>
<feature type="transmembrane region" description="Helical" evidence="1">
    <location>
        <begin position="464"/>
        <end position="483"/>
    </location>
</feature>
<dbReference type="STRING" id="1798383.A3D78_06885"/>
<reference evidence="2 3" key="1">
    <citation type="journal article" date="2016" name="Nat. Commun.">
        <title>Thousands of microbial genomes shed light on interconnected biogeochemical processes in an aquifer system.</title>
        <authorList>
            <person name="Anantharaman K."/>
            <person name="Brown C.T."/>
            <person name="Hug L.A."/>
            <person name="Sharon I."/>
            <person name="Castelle C.J."/>
            <person name="Probst A.J."/>
            <person name="Thomas B.C."/>
            <person name="Singh A."/>
            <person name="Wilkins M.J."/>
            <person name="Karaoz U."/>
            <person name="Brodie E.L."/>
            <person name="Williams K.H."/>
            <person name="Hubbard S.S."/>
            <person name="Banfield J.F."/>
        </authorList>
    </citation>
    <scope>NUCLEOTIDE SEQUENCE [LARGE SCALE GENOMIC DNA]</scope>
</reference>
<evidence type="ECO:0008006" key="4">
    <source>
        <dbReference type="Google" id="ProtNLM"/>
    </source>
</evidence>
<gene>
    <name evidence="2" type="ORF">A3D78_06885</name>
</gene>
<dbReference type="AlphaFoldDB" id="A0A1F5ZV31"/>
<feature type="transmembrane region" description="Helical" evidence="1">
    <location>
        <begin position="488"/>
        <end position="507"/>
    </location>
</feature>
<keyword evidence="1" id="KW-0472">Membrane</keyword>
<protein>
    <recommendedName>
        <fullName evidence="4">Glycosyltransferase RgtA/B/C/D-like domain-containing protein</fullName>
    </recommendedName>
</protein>
<organism evidence="2 3">
    <name type="scientific">Candidatus Gottesmanbacteria bacterium RIFCSPHIGHO2_02_FULL_39_14</name>
    <dbReference type="NCBI Taxonomy" id="1798383"/>
    <lineage>
        <taxon>Bacteria</taxon>
        <taxon>Candidatus Gottesmaniibacteriota</taxon>
    </lineage>
</organism>
<proteinExistence type="predicted"/>
<keyword evidence="1" id="KW-1133">Transmembrane helix</keyword>
<keyword evidence="1" id="KW-0812">Transmembrane</keyword>
<feature type="transmembrane region" description="Helical" evidence="1">
    <location>
        <begin position="257"/>
        <end position="280"/>
    </location>
</feature>
<name>A0A1F5ZV31_9BACT</name>
<feature type="transmembrane region" description="Helical" evidence="1">
    <location>
        <begin position="217"/>
        <end position="237"/>
    </location>
</feature>
<sequence>MLITSLLFLIFLFFFVYLPSRSFFLHFRVATDRHFLENLGLILVFGIVFLILYSLFIQLIGLPFFFILSLPLLSVYFISRRHFSPFPQALPLLIKENFFILALVIVSSFIQAFPLYYGFRQEASGLRFPSIHDNLWNIAVINNLIKQVPPEHPAVSGTLLRNHHYFYHYFLVLINKFTSINIFDLYFRFGPILVSLLFGLSLLSFASLFTQKKSIRALAVFLGFYSGNLAYLAPFIFKSVRHSQGNLFFADQPFDQIFNPYSVLGFAVFLYSFYSLFFFLRSKKLSSGWLIITSILIGASFGIKSFAGIILISSIILTALVSYIYYRNKKIVLIALTSLFIFLPVFLLISSSGSVSLKFAPGWLLREMMVGTDKLNLPRYADMENYYQSTKNYLGLIKIKSVELFIYLIGNLGVRILGIFFLVKKLIDKTNTSEKVTLLFITFAVVFSLSLPLLFNLSASPFNVIQFTPFSLVVLSVLTALLLDRLKFLLIVIIILLAIPVNVRNFISKFSHSGDFIANSKIAPLDYLKKNSAKGSIILINPSDFALNPIYIPALSGSFVYLADPGYARQTGIDPAAKLKEIDYFFQTDFTDTKFLKERKISYLYLVKSKLQPEVVRKLRLEDNIYQIVMENEEILLLRVI</sequence>
<feature type="transmembrane region" description="Helical" evidence="1">
    <location>
        <begin position="34"/>
        <end position="53"/>
    </location>
</feature>